<dbReference type="AlphaFoldDB" id="A0A9P4X1T9"/>
<reference evidence="2 3" key="1">
    <citation type="submission" date="2018-06" db="EMBL/GenBank/DDBJ databases">
        <title>Genome analysis of cellulolytic fungus Trichoderma lentiforme CFAM-422.</title>
        <authorList>
            <person name="Steindorff A.S."/>
            <person name="Formighieri E.F."/>
            <person name="Midorikawa G.E.O."/>
            <person name="Tamietti M.S."/>
            <person name="Ramos E.Z."/>
            <person name="Silva A.S."/>
            <person name="Bon E.P.S."/>
            <person name="Mendes T.D."/>
            <person name="Damaso M.C.T."/>
            <person name="Favaro L.C.L."/>
        </authorList>
    </citation>
    <scope>NUCLEOTIDE SEQUENCE [LARGE SCALE GENOMIC DNA]</scope>
    <source>
        <strain evidence="2 3">CFAM-422</strain>
    </source>
</reference>
<organism evidence="2 3">
    <name type="scientific">Trichoderma lentiforme</name>
    <dbReference type="NCBI Taxonomy" id="1567552"/>
    <lineage>
        <taxon>Eukaryota</taxon>
        <taxon>Fungi</taxon>
        <taxon>Dikarya</taxon>
        <taxon>Ascomycota</taxon>
        <taxon>Pezizomycotina</taxon>
        <taxon>Sordariomycetes</taxon>
        <taxon>Hypocreomycetidae</taxon>
        <taxon>Hypocreales</taxon>
        <taxon>Hypocreaceae</taxon>
        <taxon>Trichoderma</taxon>
    </lineage>
</organism>
<keyword evidence="3" id="KW-1185">Reference proteome</keyword>
<name>A0A9P4X1T9_9HYPO</name>
<sequence>MFEEQGDLQSQGTHGRRVWHPIALQSRDSTETFEFIASDSVGKPHPNVRKLIRSHVMRGKNKKRHRVQKLKQGSSEVTDFSERAKKATSTAAAMLTVPSVENKNAHCPDTINVYTSTPTNQAHVAADGSAIIVRVKDCGNQAALVSVLAITSPLKPPHDLALTKFACPLHFCSQALLYRYFTTVKEIMYPANWCVESDNFNWRFFRWLFEAESYLQSILFSVSAFQDILSFKSTKGLNSSSTAIEFSSETRCYLGNTISLLNKQLQDCHMQLHDSTVAVVISLAMIADAMGDTNACKTHIKGLNQMIRARGGLGAFRSNGHVQMKICRWVANAHIDEFSLTIFASIDLGWSLKTGCRSTFFNGDLSWDTCFVKVIPERTYSQPNISSTIAHMLRGNISHKLFTVFIDMQRFSLLVNTFVSSQNKLKQELFQEAMISIQYRLLFLRYRLDTQLLDETVRISLLAYQASIFLYIPGISSRYEFLESQYHSIIQEMDDSTTEAANFKLWMLFVGAFIFHDATNQLLYSMIANLTIGSSWTSVRTRLKDIMWIDVIHDDRGKEIFQASSGAARSHSAMYK</sequence>
<dbReference type="EMBL" id="QLNT01000033">
    <property type="protein sequence ID" value="KAF3056189.1"/>
    <property type="molecule type" value="Genomic_DNA"/>
</dbReference>
<protein>
    <submittedName>
        <fullName evidence="2">Uncharacterized protein</fullName>
    </submittedName>
</protein>
<accession>A0A9P4X1T9</accession>
<dbReference type="InterPro" id="IPR021858">
    <property type="entry name" value="Fun_TF"/>
</dbReference>
<dbReference type="Proteomes" id="UP000801864">
    <property type="component" value="Unassembled WGS sequence"/>
</dbReference>
<dbReference type="PANTHER" id="PTHR37540:SF5">
    <property type="entry name" value="TRANSCRIPTION FACTOR DOMAIN-CONTAINING PROTEIN"/>
    <property type="match status" value="1"/>
</dbReference>
<comment type="caution">
    <text evidence="2">The sequence shown here is derived from an EMBL/GenBank/DDBJ whole genome shotgun (WGS) entry which is preliminary data.</text>
</comment>
<evidence type="ECO:0000313" key="2">
    <source>
        <dbReference type="EMBL" id="KAF3056189.1"/>
    </source>
</evidence>
<gene>
    <name evidence="2" type="ORF">CFAM422_012876</name>
</gene>
<dbReference type="PANTHER" id="PTHR37540">
    <property type="entry name" value="TRANSCRIPTION FACTOR (ACR-2), PUTATIVE-RELATED-RELATED"/>
    <property type="match status" value="1"/>
</dbReference>
<keyword evidence="1" id="KW-0539">Nucleus</keyword>
<proteinExistence type="predicted"/>
<dbReference type="Pfam" id="PF11951">
    <property type="entry name" value="Fungal_trans_2"/>
    <property type="match status" value="1"/>
</dbReference>
<evidence type="ECO:0000313" key="3">
    <source>
        <dbReference type="Proteomes" id="UP000801864"/>
    </source>
</evidence>
<evidence type="ECO:0000256" key="1">
    <source>
        <dbReference type="ARBA" id="ARBA00023242"/>
    </source>
</evidence>